<name>A0ACB9GYG1_CICIN</name>
<evidence type="ECO:0000313" key="2">
    <source>
        <dbReference type="Proteomes" id="UP001055811"/>
    </source>
</evidence>
<reference evidence="1 2" key="2">
    <citation type="journal article" date="2022" name="Mol. Ecol. Resour.">
        <title>The genomes of chicory, endive, great burdock and yacon provide insights into Asteraceae paleo-polyploidization history and plant inulin production.</title>
        <authorList>
            <person name="Fan W."/>
            <person name="Wang S."/>
            <person name="Wang H."/>
            <person name="Wang A."/>
            <person name="Jiang F."/>
            <person name="Liu H."/>
            <person name="Zhao H."/>
            <person name="Xu D."/>
            <person name="Zhang Y."/>
        </authorList>
    </citation>
    <scope>NUCLEOTIDE SEQUENCE [LARGE SCALE GENOMIC DNA]</scope>
    <source>
        <strain evidence="2">cv. Punajuju</strain>
        <tissue evidence="1">Leaves</tissue>
    </source>
</reference>
<evidence type="ECO:0000313" key="1">
    <source>
        <dbReference type="EMBL" id="KAI3788519.1"/>
    </source>
</evidence>
<accession>A0ACB9GYG1</accession>
<gene>
    <name evidence="1" type="ORF">L2E82_01288</name>
</gene>
<comment type="caution">
    <text evidence="1">The sequence shown here is derived from an EMBL/GenBank/DDBJ whole genome shotgun (WGS) entry which is preliminary data.</text>
</comment>
<protein>
    <submittedName>
        <fullName evidence="1">Uncharacterized protein</fullName>
    </submittedName>
</protein>
<organism evidence="1 2">
    <name type="scientific">Cichorium intybus</name>
    <name type="common">Chicory</name>
    <dbReference type="NCBI Taxonomy" id="13427"/>
    <lineage>
        <taxon>Eukaryota</taxon>
        <taxon>Viridiplantae</taxon>
        <taxon>Streptophyta</taxon>
        <taxon>Embryophyta</taxon>
        <taxon>Tracheophyta</taxon>
        <taxon>Spermatophyta</taxon>
        <taxon>Magnoliopsida</taxon>
        <taxon>eudicotyledons</taxon>
        <taxon>Gunneridae</taxon>
        <taxon>Pentapetalae</taxon>
        <taxon>asterids</taxon>
        <taxon>campanulids</taxon>
        <taxon>Asterales</taxon>
        <taxon>Asteraceae</taxon>
        <taxon>Cichorioideae</taxon>
        <taxon>Cichorieae</taxon>
        <taxon>Cichoriinae</taxon>
        <taxon>Cichorium</taxon>
    </lineage>
</organism>
<proteinExistence type="predicted"/>
<dbReference type="Proteomes" id="UP001055811">
    <property type="component" value="Linkage Group LG01"/>
</dbReference>
<reference evidence="2" key="1">
    <citation type="journal article" date="2022" name="Mol. Ecol. Resour.">
        <title>The genomes of chicory, endive, great burdock and yacon provide insights into Asteraceae palaeo-polyploidization history and plant inulin production.</title>
        <authorList>
            <person name="Fan W."/>
            <person name="Wang S."/>
            <person name="Wang H."/>
            <person name="Wang A."/>
            <person name="Jiang F."/>
            <person name="Liu H."/>
            <person name="Zhao H."/>
            <person name="Xu D."/>
            <person name="Zhang Y."/>
        </authorList>
    </citation>
    <scope>NUCLEOTIDE SEQUENCE [LARGE SCALE GENOMIC DNA]</scope>
    <source>
        <strain evidence="2">cv. Punajuju</strain>
    </source>
</reference>
<sequence>MVLVKESSHVRTITLNRPMQLNALSFEMISRLLELFHAYEENPDVKLQSTGGLDDYLAHLTRESPLQSTEYNLISIRRNIEGTMSEAAIPLVTSALQETEGSVVGPGPGMEFSMAKDLLLGLVWSSPWLSWFIVCFALLPVLGGTWGVLQGVISMTKSMVAFLAVLSVLSRSCLPWFLKLMISLSSQIEKNKLTVALVVANKSASLNSNGVHEVLVKESSDVRTITLNKMLFHLKW</sequence>
<dbReference type="EMBL" id="CM042009">
    <property type="protein sequence ID" value="KAI3788519.1"/>
    <property type="molecule type" value="Genomic_DNA"/>
</dbReference>
<keyword evidence="2" id="KW-1185">Reference proteome</keyword>